<reference evidence="1 2" key="1">
    <citation type="submission" date="2009-03" db="EMBL/GenBank/DDBJ databases">
        <title>Comparison of the complete genome sequences of Rhodococcus erythropolis PR4 and Rhodococcus opacus B4.</title>
        <authorList>
            <person name="Takarada H."/>
            <person name="Sekine M."/>
            <person name="Hosoyama A."/>
            <person name="Yamada R."/>
            <person name="Fujisawa T."/>
            <person name="Omata S."/>
            <person name="Shimizu A."/>
            <person name="Tsukatani N."/>
            <person name="Tanikawa S."/>
            <person name="Fujita N."/>
            <person name="Harayama S."/>
        </authorList>
    </citation>
    <scope>NUCLEOTIDE SEQUENCE [LARGE SCALE GENOMIC DNA]</scope>
    <source>
        <strain evidence="1 2">B4</strain>
        <plasmid evidence="1 2">pROB01</plasmid>
    </source>
</reference>
<evidence type="ECO:0000313" key="1">
    <source>
        <dbReference type="EMBL" id="BAH56010.1"/>
    </source>
</evidence>
<sequence>MTLLTVESAHQQVRSNLLLLTLFEMSIVDVCVTRCPLLSRFERGIPVVDGSRARLSHFSNRTRPYRQ</sequence>
<dbReference type="EMBL" id="AP011116">
    <property type="protein sequence ID" value="BAH56010.1"/>
    <property type="molecule type" value="Genomic_DNA"/>
</dbReference>
<protein>
    <submittedName>
        <fullName evidence="1">Uncharacterized protein</fullName>
    </submittedName>
</protein>
<dbReference type="AlphaFoldDB" id="C1BCF5"/>
<geneLocation type="plasmid" evidence="1 2">
    <name>pROB01</name>
</geneLocation>
<keyword evidence="1" id="KW-0614">Plasmid</keyword>
<evidence type="ECO:0000313" key="2">
    <source>
        <dbReference type="Proteomes" id="UP000002212"/>
    </source>
</evidence>
<name>C1BCF5_RHOOB</name>
<proteinExistence type="predicted"/>
<organism evidence="1 2">
    <name type="scientific">Rhodococcus opacus (strain B4)</name>
    <dbReference type="NCBI Taxonomy" id="632772"/>
    <lineage>
        <taxon>Bacteria</taxon>
        <taxon>Bacillati</taxon>
        <taxon>Actinomycetota</taxon>
        <taxon>Actinomycetes</taxon>
        <taxon>Mycobacteriales</taxon>
        <taxon>Nocardiaceae</taxon>
        <taxon>Rhodococcus</taxon>
    </lineage>
</organism>
<dbReference type="PATRIC" id="fig|632772.20.peg.8266"/>
<accession>C1BCF5</accession>
<dbReference type="HOGENOM" id="CLU_2809626_0_0_11"/>
<dbReference type="KEGG" id="rop:ROP_pROB01-05110"/>
<gene>
    <name evidence="1" type="ordered locus">ROP_pROB01-05110</name>
</gene>
<dbReference type="Proteomes" id="UP000002212">
    <property type="component" value="Plasmid pROB01"/>
</dbReference>